<proteinExistence type="inferred from homology"/>
<keyword evidence="4" id="KW-0410">Iron transport</keyword>
<evidence type="ECO:0000256" key="5">
    <source>
        <dbReference type="ARBA" id="ARBA00022692"/>
    </source>
</evidence>
<dbReference type="RefSeq" id="WP_163956988.1">
    <property type="nucleotide sequence ID" value="NZ_BAAAES010000010.1"/>
</dbReference>
<keyword evidence="13" id="KW-0732">Signal</keyword>
<dbReference type="PANTHER" id="PTHR32552">
    <property type="entry name" value="FERRICHROME IRON RECEPTOR-RELATED"/>
    <property type="match status" value="1"/>
</dbReference>
<dbReference type="InterPro" id="IPR012910">
    <property type="entry name" value="Plug_dom"/>
</dbReference>
<dbReference type="Pfam" id="PF07715">
    <property type="entry name" value="Plug"/>
    <property type="match status" value="1"/>
</dbReference>
<evidence type="ECO:0000256" key="7">
    <source>
        <dbReference type="ARBA" id="ARBA00023065"/>
    </source>
</evidence>
<comment type="similarity">
    <text evidence="11 12">Belongs to the TonB-dependent receptor family.</text>
</comment>
<gene>
    <name evidence="16" type="ORF">GCM10009102_28060</name>
</gene>
<evidence type="ECO:0000256" key="10">
    <source>
        <dbReference type="ARBA" id="ARBA00023237"/>
    </source>
</evidence>
<keyword evidence="6" id="KW-0408">Iron</keyword>
<evidence type="ECO:0000256" key="3">
    <source>
        <dbReference type="ARBA" id="ARBA00022452"/>
    </source>
</evidence>
<protein>
    <submittedName>
        <fullName evidence="16">TonB-dependent receptor</fullName>
    </submittedName>
</protein>
<evidence type="ECO:0000259" key="15">
    <source>
        <dbReference type="Pfam" id="PF07715"/>
    </source>
</evidence>
<keyword evidence="2 11" id="KW-0813">Transport</keyword>
<evidence type="ECO:0000256" key="9">
    <source>
        <dbReference type="ARBA" id="ARBA00023136"/>
    </source>
</evidence>
<dbReference type="PROSITE" id="PS52016">
    <property type="entry name" value="TONB_DEPENDENT_REC_3"/>
    <property type="match status" value="1"/>
</dbReference>
<evidence type="ECO:0000256" key="11">
    <source>
        <dbReference type="PROSITE-ProRule" id="PRU01360"/>
    </source>
</evidence>
<dbReference type="InterPro" id="IPR000531">
    <property type="entry name" value="Beta-barrel_TonB"/>
</dbReference>
<evidence type="ECO:0000313" key="16">
    <source>
        <dbReference type="EMBL" id="GAA0674448.1"/>
    </source>
</evidence>
<evidence type="ECO:0000256" key="6">
    <source>
        <dbReference type="ARBA" id="ARBA00023004"/>
    </source>
</evidence>
<keyword evidence="16" id="KW-0675">Receptor</keyword>
<feature type="domain" description="TonB-dependent receptor plug" evidence="15">
    <location>
        <begin position="55"/>
        <end position="167"/>
    </location>
</feature>
<dbReference type="InterPro" id="IPR036942">
    <property type="entry name" value="Beta-barrel_TonB_sf"/>
</dbReference>
<comment type="subcellular location">
    <subcellularLocation>
        <location evidence="1 11">Cell outer membrane</location>
        <topology evidence="1 11">Multi-pass membrane protein</topology>
    </subcellularLocation>
</comment>
<evidence type="ECO:0000256" key="4">
    <source>
        <dbReference type="ARBA" id="ARBA00022496"/>
    </source>
</evidence>
<comment type="caution">
    <text evidence="16">The sequence shown here is derived from an EMBL/GenBank/DDBJ whole genome shotgun (WGS) entry which is preliminary data.</text>
</comment>
<feature type="domain" description="TonB-dependent receptor-like beta-barrel" evidence="14">
    <location>
        <begin position="294"/>
        <end position="759"/>
    </location>
</feature>
<feature type="chain" id="PRO_5045271823" evidence="13">
    <location>
        <begin position="22"/>
        <end position="796"/>
    </location>
</feature>
<evidence type="ECO:0000259" key="14">
    <source>
        <dbReference type="Pfam" id="PF00593"/>
    </source>
</evidence>
<keyword evidence="9 11" id="KW-0472">Membrane</keyword>
<reference evidence="16 17" key="1">
    <citation type="journal article" date="2019" name="Int. J. Syst. Evol. Microbiol.">
        <title>The Global Catalogue of Microorganisms (GCM) 10K type strain sequencing project: providing services to taxonomists for standard genome sequencing and annotation.</title>
        <authorList>
            <consortium name="The Broad Institute Genomics Platform"/>
            <consortium name="The Broad Institute Genome Sequencing Center for Infectious Disease"/>
            <person name="Wu L."/>
            <person name="Ma J."/>
        </authorList>
    </citation>
    <scope>NUCLEOTIDE SEQUENCE [LARGE SCALE GENOMIC DNA]</scope>
    <source>
        <strain evidence="16 17">JCM 14603</strain>
    </source>
</reference>
<dbReference type="SUPFAM" id="SSF56935">
    <property type="entry name" value="Porins"/>
    <property type="match status" value="1"/>
</dbReference>
<keyword evidence="5 11" id="KW-0812">Transmembrane</keyword>
<dbReference type="Pfam" id="PF00593">
    <property type="entry name" value="TonB_dep_Rec_b-barrel"/>
    <property type="match status" value="1"/>
</dbReference>
<evidence type="ECO:0000256" key="8">
    <source>
        <dbReference type="ARBA" id="ARBA00023077"/>
    </source>
</evidence>
<evidence type="ECO:0000256" key="1">
    <source>
        <dbReference type="ARBA" id="ARBA00004571"/>
    </source>
</evidence>
<keyword evidence="17" id="KW-1185">Reference proteome</keyword>
<sequence length="796" mass="84907">MRFGSSLAAVAVCLAMTPAMAQAQAGQARGAEPATADDDAIDDVIVTARLRSENAQSIPTSLSVVGGTLLDRSYTVNTQGLTTLIPSLNYSSANPRNTAFTIRGLGSSVVAVSQSNDGLEPGVGFYVDQVYHARPATAAFDFADVERVEELRGPQGTLFGKNTTAGAISITTRAPSFTREGFAELSYGDHDFVQARGWASGPISDSVAYRVSGVSTRRDGVLDNVRTGRAANTLGTQAVRGQLLFKPDDVIQMRVSADFTNFQAYCCTQVYYGVSASRRPVARQYAALAAGIGYRVPSTNPYDRLTDIDGPLGADTNEGGVSAITDVTLPFGTLTSVTAWRFWNWDAENDRDYIGVPIQLSQHIPSRQDQYSQELRLASDGAKPVSYVVGLYGFRQRITGRPISIYGPAAAYWLIGPTVTTGTAPNQTVTAVPGNLLDGYGQDGRTDFRTASYAAFGEVNWRIVPTLTLTGGLRYTHEDKDGSYATTVSGGLATTNTALVNAKLSILRPQSYTAHDSDGSLSGRGNIAWAITDGVLGYASYARGFKSGGINMSGLPLDNQNRPVLATAVVRPERNTTYEVGLKTQVWDRRIVFNIDGYYTQVRNFQATLVDSSQTVALRGYLSNIPEVTVKGIEADAAVNPLSGLSLRAGLAYADGEYSDYPAGPCPLEVQTATTAACNLSGRRLASLPRFAVTGGLDYTRPVGDGAVFVHVDTASRSGFNGDPSLSRATYIRGYNLTNANLGYRFADGVEVAVFARNLLDADYIQNVTVQAGNSGLILATPSDPRTIGLTLRFHS</sequence>
<keyword evidence="8 12" id="KW-0798">TonB box</keyword>
<dbReference type="InterPro" id="IPR039426">
    <property type="entry name" value="TonB-dep_rcpt-like"/>
</dbReference>
<evidence type="ECO:0000256" key="12">
    <source>
        <dbReference type="RuleBase" id="RU003357"/>
    </source>
</evidence>
<feature type="signal peptide" evidence="13">
    <location>
        <begin position="1"/>
        <end position="21"/>
    </location>
</feature>
<dbReference type="Proteomes" id="UP001500238">
    <property type="component" value="Unassembled WGS sequence"/>
</dbReference>
<organism evidence="16 17">
    <name type="scientific">Sphingomonas insulae</name>
    <dbReference type="NCBI Taxonomy" id="424800"/>
    <lineage>
        <taxon>Bacteria</taxon>
        <taxon>Pseudomonadati</taxon>
        <taxon>Pseudomonadota</taxon>
        <taxon>Alphaproteobacteria</taxon>
        <taxon>Sphingomonadales</taxon>
        <taxon>Sphingomonadaceae</taxon>
        <taxon>Sphingomonas</taxon>
    </lineage>
</organism>
<evidence type="ECO:0000256" key="13">
    <source>
        <dbReference type="SAM" id="SignalP"/>
    </source>
</evidence>
<dbReference type="PANTHER" id="PTHR32552:SF81">
    <property type="entry name" value="TONB-DEPENDENT OUTER MEMBRANE RECEPTOR"/>
    <property type="match status" value="1"/>
</dbReference>
<accession>A0ABN1HYW5</accession>
<dbReference type="EMBL" id="BAAAES010000010">
    <property type="protein sequence ID" value="GAA0674448.1"/>
    <property type="molecule type" value="Genomic_DNA"/>
</dbReference>
<keyword evidence="3 11" id="KW-1134">Transmembrane beta strand</keyword>
<dbReference type="Gene3D" id="2.40.170.20">
    <property type="entry name" value="TonB-dependent receptor, beta-barrel domain"/>
    <property type="match status" value="1"/>
</dbReference>
<evidence type="ECO:0000313" key="17">
    <source>
        <dbReference type="Proteomes" id="UP001500238"/>
    </source>
</evidence>
<name>A0ABN1HYW5_9SPHN</name>
<keyword evidence="7" id="KW-0406">Ion transport</keyword>
<keyword evidence="10 11" id="KW-0998">Cell outer membrane</keyword>
<evidence type="ECO:0000256" key="2">
    <source>
        <dbReference type="ARBA" id="ARBA00022448"/>
    </source>
</evidence>